<reference evidence="13 14" key="1">
    <citation type="submission" date="2022-01" db="EMBL/GenBank/DDBJ databases">
        <title>Whole genome-based taxonomy of the Shewanellaceae.</title>
        <authorList>
            <person name="Martin-Rodriguez A.J."/>
        </authorList>
    </citation>
    <scope>NUCLEOTIDE SEQUENCE [LARGE SCALE GENOMIC DNA]</scope>
    <source>
        <strain evidence="13 14">DSM 21332</strain>
    </source>
</reference>
<comment type="catalytic activity">
    <reaction evidence="1">
        <text>ATP + protein L-histidine = ADP + protein N-phospho-L-histidine.</text>
        <dbReference type="EC" id="2.7.13.3"/>
    </reaction>
</comment>
<dbReference type="CDD" id="cd00082">
    <property type="entry name" value="HisKA"/>
    <property type="match status" value="1"/>
</dbReference>
<feature type="domain" description="Histidine kinase" evidence="11">
    <location>
        <begin position="207"/>
        <end position="419"/>
    </location>
</feature>
<comment type="subcellular location">
    <subcellularLocation>
        <location evidence="2">Cell membrane</location>
        <topology evidence="2">Multi-pass membrane protein</topology>
    </subcellularLocation>
</comment>
<dbReference type="InterPro" id="IPR003661">
    <property type="entry name" value="HisK_dim/P_dom"/>
</dbReference>
<dbReference type="PRINTS" id="PR00344">
    <property type="entry name" value="BCTRLSENSOR"/>
</dbReference>
<dbReference type="SUPFAM" id="SSF55874">
    <property type="entry name" value="ATPase domain of HSP90 chaperone/DNA topoisomerase II/histidine kinase"/>
    <property type="match status" value="1"/>
</dbReference>
<dbReference type="Gene3D" id="1.10.287.130">
    <property type="match status" value="1"/>
</dbReference>
<dbReference type="Gene3D" id="3.30.565.10">
    <property type="entry name" value="Histidine kinase-like ATPase, C-terminal domain"/>
    <property type="match status" value="1"/>
</dbReference>
<evidence type="ECO:0000313" key="14">
    <source>
        <dbReference type="Proteomes" id="UP001202831"/>
    </source>
</evidence>
<evidence type="ECO:0000259" key="11">
    <source>
        <dbReference type="PROSITE" id="PS50109"/>
    </source>
</evidence>
<keyword evidence="9 13" id="KW-0067">ATP-binding</keyword>
<keyword evidence="4" id="KW-1003">Cell membrane</keyword>
<evidence type="ECO:0000256" key="4">
    <source>
        <dbReference type="ARBA" id="ARBA00022475"/>
    </source>
</evidence>
<evidence type="ECO:0000256" key="9">
    <source>
        <dbReference type="ARBA" id="ARBA00022840"/>
    </source>
</evidence>
<name>A0ABT0N2V5_9GAMM</name>
<dbReference type="GO" id="GO:0005524">
    <property type="term" value="F:ATP binding"/>
    <property type="evidence" value="ECO:0007669"/>
    <property type="project" value="UniProtKB-KW"/>
</dbReference>
<dbReference type="InterPro" id="IPR036890">
    <property type="entry name" value="HATPase_C_sf"/>
</dbReference>
<sequence>MRRLFISLYLLMSLTIIGLGWTLETLWESNIKEHSADHAPLLILADTLAQLPQSQREQVLQQAVLRHQLPMVLLPGNAVALNNEQELQPGKILTTVNERDQQRQFLVVDDQVLMVGPVELNKFAHWQAAYTLSFYVLLALGILLWIRPLSRDIKSLEQVAIEFGKANWRSRVQLPKSSQVLQLGNTFNQMAGQISTLIENQKHMSNAVSHEIRTPLARLKFAIALLPSYCKPEKSAEDRDAFLQDMREDVKEIDTLLAEMLTYASLESNGPDIQHEEADLVVLCRQLVQRLEPLSATPVIFDSGVTSLIINGEPALMERAIQNLITNAQRYAKTQIQVTLSVHNQRVQVSVADDGVGIPAEEQQKIFDPYYRSKQNRNEDKGYGLGLAIVARIMQRASGKVTVKSEPGNTCFSLFWPLP</sequence>
<evidence type="ECO:0000256" key="8">
    <source>
        <dbReference type="ARBA" id="ARBA00022777"/>
    </source>
</evidence>
<keyword evidence="10" id="KW-1133">Transmembrane helix</keyword>
<comment type="caution">
    <text evidence="13">The sequence shown here is derived from an EMBL/GenBank/DDBJ whole genome shotgun (WGS) entry which is preliminary data.</text>
</comment>
<dbReference type="SMART" id="SM00387">
    <property type="entry name" value="HATPase_c"/>
    <property type="match status" value="1"/>
</dbReference>
<dbReference type="InterPro" id="IPR050980">
    <property type="entry name" value="2C_sensor_his_kinase"/>
</dbReference>
<evidence type="ECO:0000256" key="2">
    <source>
        <dbReference type="ARBA" id="ARBA00004651"/>
    </source>
</evidence>
<keyword evidence="6" id="KW-0808">Transferase</keyword>
<keyword evidence="10" id="KW-0812">Transmembrane</keyword>
<evidence type="ECO:0000256" key="3">
    <source>
        <dbReference type="ARBA" id="ARBA00012438"/>
    </source>
</evidence>
<keyword evidence="14" id="KW-1185">Reference proteome</keyword>
<dbReference type="Pfam" id="PF00512">
    <property type="entry name" value="HisKA"/>
    <property type="match status" value="1"/>
</dbReference>
<protein>
    <recommendedName>
        <fullName evidence="3">histidine kinase</fullName>
        <ecNumber evidence="3">2.7.13.3</ecNumber>
    </recommendedName>
</protein>
<dbReference type="PANTHER" id="PTHR44936">
    <property type="entry name" value="SENSOR PROTEIN CREC"/>
    <property type="match status" value="1"/>
</dbReference>
<dbReference type="PANTHER" id="PTHR44936:SF10">
    <property type="entry name" value="SENSOR PROTEIN RSTB"/>
    <property type="match status" value="1"/>
</dbReference>
<evidence type="ECO:0000256" key="10">
    <source>
        <dbReference type="SAM" id="Phobius"/>
    </source>
</evidence>
<feature type="domain" description="HAMP" evidence="12">
    <location>
        <begin position="147"/>
        <end position="199"/>
    </location>
</feature>
<keyword evidence="10" id="KW-0472">Membrane</keyword>
<dbReference type="EC" id="2.7.13.3" evidence="3"/>
<proteinExistence type="predicted"/>
<evidence type="ECO:0000256" key="7">
    <source>
        <dbReference type="ARBA" id="ARBA00022741"/>
    </source>
</evidence>
<dbReference type="InterPro" id="IPR005467">
    <property type="entry name" value="His_kinase_dom"/>
</dbReference>
<accession>A0ABT0N2V5</accession>
<dbReference type="RefSeq" id="WP_249247580.1">
    <property type="nucleotide sequence ID" value="NZ_JAKIKT010000001.1"/>
</dbReference>
<dbReference type="InterPro" id="IPR003594">
    <property type="entry name" value="HATPase_dom"/>
</dbReference>
<dbReference type="PROSITE" id="PS50885">
    <property type="entry name" value="HAMP"/>
    <property type="match status" value="1"/>
</dbReference>
<evidence type="ECO:0000259" key="12">
    <source>
        <dbReference type="PROSITE" id="PS50885"/>
    </source>
</evidence>
<gene>
    <name evidence="13" type="ORF">L2725_02995</name>
</gene>
<organism evidence="13 14">
    <name type="scientific">Shewanella corallii</name>
    <dbReference type="NCBI Taxonomy" id="560080"/>
    <lineage>
        <taxon>Bacteria</taxon>
        <taxon>Pseudomonadati</taxon>
        <taxon>Pseudomonadota</taxon>
        <taxon>Gammaproteobacteria</taxon>
        <taxon>Alteromonadales</taxon>
        <taxon>Shewanellaceae</taxon>
        <taxon>Shewanella</taxon>
    </lineage>
</organism>
<dbReference type="CDD" id="cd06225">
    <property type="entry name" value="HAMP"/>
    <property type="match status" value="1"/>
</dbReference>
<dbReference type="SMART" id="SM00388">
    <property type="entry name" value="HisKA"/>
    <property type="match status" value="1"/>
</dbReference>
<evidence type="ECO:0000256" key="6">
    <source>
        <dbReference type="ARBA" id="ARBA00022679"/>
    </source>
</evidence>
<dbReference type="InterPro" id="IPR036097">
    <property type="entry name" value="HisK_dim/P_sf"/>
</dbReference>
<keyword evidence="8" id="KW-0418">Kinase</keyword>
<dbReference type="Proteomes" id="UP001202831">
    <property type="component" value="Unassembled WGS sequence"/>
</dbReference>
<dbReference type="Pfam" id="PF02518">
    <property type="entry name" value="HATPase_c"/>
    <property type="match status" value="1"/>
</dbReference>
<evidence type="ECO:0000256" key="1">
    <source>
        <dbReference type="ARBA" id="ARBA00000085"/>
    </source>
</evidence>
<keyword evidence="7" id="KW-0547">Nucleotide-binding</keyword>
<dbReference type="EMBL" id="JAKIKT010000001">
    <property type="protein sequence ID" value="MCL2912758.1"/>
    <property type="molecule type" value="Genomic_DNA"/>
</dbReference>
<dbReference type="PROSITE" id="PS50109">
    <property type="entry name" value="HIS_KIN"/>
    <property type="match status" value="1"/>
</dbReference>
<feature type="transmembrane region" description="Helical" evidence="10">
    <location>
        <begin position="123"/>
        <end position="146"/>
    </location>
</feature>
<keyword evidence="5" id="KW-0597">Phosphoprotein</keyword>
<dbReference type="Gene3D" id="6.10.340.10">
    <property type="match status" value="1"/>
</dbReference>
<dbReference type="CDD" id="cd00075">
    <property type="entry name" value="HATPase"/>
    <property type="match status" value="1"/>
</dbReference>
<dbReference type="SUPFAM" id="SSF47384">
    <property type="entry name" value="Homodimeric domain of signal transducing histidine kinase"/>
    <property type="match status" value="1"/>
</dbReference>
<evidence type="ECO:0000256" key="5">
    <source>
        <dbReference type="ARBA" id="ARBA00022553"/>
    </source>
</evidence>
<evidence type="ECO:0000313" key="13">
    <source>
        <dbReference type="EMBL" id="MCL2912758.1"/>
    </source>
</evidence>
<dbReference type="InterPro" id="IPR004358">
    <property type="entry name" value="Sig_transdc_His_kin-like_C"/>
</dbReference>
<dbReference type="InterPro" id="IPR003660">
    <property type="entry name" value="HAMP_dom"/>
</dbReference>